<organism evidence="2 3">
    <name type="scientific">Candidatus Roizmanbacteria bacterium CG_4_10_14_0_8_um_filter_33_9</name>
    <dbReference type="NCBI Taxonomy" id="1974826"/>
    <lineage>
        <taxon>Bacteria</taxon>
        <taxon>Candidatus Roizmaniibacteriota</taxon>
    </lineage>
</organism>
<keyword evidence="1" id="KW-1133">Transmembrane helix</keyword>
<keyword evidence="1" id="KW-0812">Transmembrane</keyword>
<keyword evidence="1" id="KW-0472">Membrane</keyword>
<evidence type="ECO:0000256" key="1">
    <source>
        <dbReference type="SAM" id="Phobius"/>
    </source>
</evidence>
<evidence type="ECO:0008006" key="4">
    <source>
        <dbReference type="Google" id="ProtNLM"/>
    </source>
</evidence>
<dbReference type="AlphaFoldDB" id="A0A2M7QIK2"/>
<feature type="transmembrane region" description="Helical" evidence="1">
    <location>
        <begin position="358"/>
        <end position="381"/>
    </location>
</feature>
<accession>A0A2M7QIK2</accession>
<feature type="transmembrane region" description="Helical" evidence="1">
    <location>
        <begin position="105"/>
        <end position="124"/>
    </location>
</feature>
<feature type="transmembrane region" description="Helical" evidence="1">
    <location>
        <begin position="6"/>
        <end position="24"/>
    </location>
</feature>
<feature type="transmembrane region" description="Helical" evidence="1">
    <location>
        <begin position="238"/>
        <end position="259"/>
    </location>
</feature>
<protein>
    <recommendedName>
        <fullName evidence="4">Glycosyltransferase RgtA/B/C/D-like domain-containing protein</fullName>
    </recommendedName>
</protein>
<feature type="transmembrane region" description="Helical" evidence="1">
    <location>
        <begin position="274"/>
        <end position="295"/>
    </location>
</feature>
<proteinExistence type="predicted"/>
<evidence type="ECO:0000313" key="2">
    <source>
        <dbReference type="EMBL" id="PIY71700.1"/>
    </source>
</evidence>
<reference evidence="3" key="1">
    <citation type="submission" date="2017-09" db="EMBL/GenBank/DDBJ databases">
        <title>Depth-based differentiation of microbial function through sediment-hosted aquifers and enrichment of novel symbionts in the deep terrestrial subsurface.</title>
        <authorList>
            <person name="Probst A.J."/>
            <person name="Ladd B."/>
            <person name="Jarett J.K."/>
            <person name="Geller-Mcgrath D.E."/>
            <person name="Sieber C.M.K."/>
            <person name="Emerson J.B."/>
            <person name="Anantharaman K."/>
            <person name="Thomas B.C."/>
            <person name="Malmstrom R."/>
            <person name="Stieglmeier M."/>
            <person name="Klingl A."/>
            <person name="Woyke T."/>
            <person name="Ryan C.M."/>
            <person name="Banfield J.F."/>
        </authorList>
    </citation>
    <scope>NUCLEOTIDE SEQUENCE [LARGE SCALE GENOMIC DNA]</scope>
</reference>
<dbReference type="Proteomes" id="UP000229401">
    <property type="component" value="Unassembled WGS sequence"/>
</dbReference>
<feature type="transmembrane region" description="Helical" evidence="1">
    <location>
        <begin position="174"/>
        <end position="192"/>
    </location>
</feature>
<gene>
    <name evidence="2" type="ORF">COY87_04760</name>
</gene>
<feature type="transmembrane region" description="Helical" evidence="1">
    <location>
        <begin position="307"/>
        <end position="325"/>
    </location>
</feature>
<evidence type="ECO:0000313" key="3">
    <source>
        <dbReference type="Proteomes" id="UP000229401"/>
    </source>
</evidence>
<dbReference type="EMBL" id="PFLI01000164">
    <property type="protein sequence ID" value="PIY71700.1"/>
    <property type="molecule type" value="Genomic_DNA"/>
</dbReference>
<comment type="caution">
    <text evidence="2">The sequence shown here is derived from an EMBL/GenBank/DDBJ whole genome shotgun (WGS) entry which is preliminary data.</text>
</comment>
<name>A0A2M7QIK2_9BACT</name>
<feature type="transmembrane region" description="Helical" evidence="1">
    <location>
        <begin position="331"/>
        <end position="351"/>
    </location>
</feature>
<sequence length="512" mass="60221">MRKYLLGSLIFLILCLFIVFLNNYPTYHASQKVPSGYVYSGHAAWFDPWDLNVYLSSIKYGQKHGLLLKNLYTTNDNKPIIMYPIYTLVGSLFPKNDIFQLYYTLRYVTILLVVISILYSSFIFLKDIRLSLATIFLITLSRGYGWVLINQLQSPDLFMTGFSFRSTFQRPHEAIGMSFYILAFTFLYSYLITDRHKYYFLFLLFSVFQIFFYPYYYVNYLLTFIFFIIYRKKTINKIVPLIISISLLGILSLVYFIAIKDSGFSSDLAEQQPLITPIGLLSGYGMYIIIFIYQLLNLKHNKANSPLVFTIIWMLISLTLSYIPLGFNRFFLRGLYFPLTIIALITLQYLVRQKKITILLLSFFIGLYLFTTIPSTIYIFYKRVNEANLTNNINGWYFLPKDYSEAFQFLDKLPNDGILSDYWVGNHIPVYTNKSVYLGHLIQTPNAQERKKQIQNLFANKYNPKTAKDLLVKNNIHYIFYGIQEKQYGKTNYDFLRPIFTNDKVTIFQVVY</sequence>